<dbReference type="Pfam" id="PF13556">
    <property type="entry name" value="HTH_30"/>
    <property type="match status" value="1"/>
</dbReference>
<dbReference type="InterPro" id="IPR042070">
    <property type="entry name" value="PucR_C-HTH_sf"/>
</dbReference>
<feature type="domain" description="Purine catabolism PurC-like" evidence="2">
    <location>
        <begin position="2"/>
        <end position="121"/>
    </location>
</feature>
<reference evidence="6" key="1">
    <citation type="journal article" date="2019" name="Int. J. Syst. Evol. Microbiol.">
        <title>The Global Catalogue of Microorganisms (GCM) 10K type strain sequencing project: providing services to taxonomists for standard genome sequencing and annotation.</title>
        <authorList>
            <consortium name="The Broad Institute Genomics Platform"/>
            <consortium name="The Broad Institute Genome Sequencing Center for Infectious Disease"/>
            <person name="Wu L."/>
            <person name="Ma J."/>
        </authorList>
    </citation>
    <scope>NUCLEOTIDE SEQUENCE [LARGE SCALE GENOMIC DNA]</scope>
    <source>
        <strain evidence="6">JCM 17939</strain>
    </source>
</reference>
<dbReference type="InterPro" id="IPR041522">
    <property type="entry name" value="CdaR_GGDEF"/>
</dbReference>
<evidence type="ECO:0000313" key="6">
    <source>
        <dbReference type="Proteomes" id="UP001501442"/>
    </source>
</evidence>
<comment type="similarity">
    <text evidence="1">Belongs to the CdaR family.</text>
</comment>
<feature type="domain" description="PucR C-terminal helix-turn-helix" evidence="3">
    <location>
        <begin position="454"/>
        <end position="511"/>
    </location>
</feature>
<dbReference type="InterPro" id="IPR051448">
    <property type="entry name" value="CdaR-like_regulators"/>
</dbReference>
<evidence type="ECO:0000256" key="1">
    <source>
        <dbReference type="ARBA" id="ARBA00006754"/>
    </source>
</evidence>
<dbReference type="Pfam" id="PF07905">
    <property type="entry name" value="PucR"/>
    <property type="match status" value="1"/>
</dbReference>
<organism evidence="5 6">
    <name type="scientific">Actinoallomurus vinaceus</name>
    <dbReference type="NCBI Taxonomy" id="1080074"/>
    <lineage>
        <taxon>Bacteria</taxon>
        <taxon>Bacillati</taxon>
        <taxon>Actinomycetota</taxon>
        <taxon>Actinomycetes</taxon>
        <taxon>Streptosporangiales</taxon>
        <taxon>Thermomonosporaceae</taxon>
        <taxon>Actinoallomurus</taxon>
    </lineage>
</organism>
<dbReference type="PANTHER" id="PTHR33744:SF1">
    <property type="entry name" value="DNA-BINDING TRANSCRIPTIONAL ACTIVATOR ADER"/>
    <property type="match status" value="1"/>
</dbReference>
<dbReference type="InterPro" id="IPR012914">
    <property type="entry name" value="PucR_dom"/>
</dbReference>
<protein>
    <submittedName>
        <fullName evidence="5">PucR family transcriptional regulator ligand-binding domain-containing protein</fullName>
    </submittedName>
</protein>
<keyword evidence="6" id="KW-1185">Reference proteome</keyword>
<proteinExistence type="inferred from homology"/>
<dbReference type="EMBL" id="BAABHK010000002">
    <property type="protein sequence ID" value="GAA4622152.1"/>
    <property type="molecule type" value="Genomic_DNA"/>
</dbReference>
<dbReference type="PANTHER" id="PTHR33744">
    <property type="entry name" value="CARBOHYDRATE DIACID REGULATOR"/>
    <property type="match status" value="1"/>
</dbReference>
<dbReference type="Proteomes" id="UP001501442">
    <property type="component" value="Unassembled WGS sequence"/>
</dbReference>
<evidence type="ECO:0000259" key="4">
    <source>
        <dbReference type="Pfam" id="PF17853"/>
    </source>
</evidence>
<accession>A0ABP8U270</accession>
<gene>
    <name evidence="5" type="ORF">GCM10023196_013170</name>
</gene>
<sequence>MLRLPVLVAGLPEVVSGEGHLSSPVRWVHVTELLDPASFLEGGELILTTGMPHPEDPTLLRAYVDQLADIGAAGLVIELGRRYQQVPADLVHACRSRDLPLIVLHREVRFIDVTQTVHALLLDAQGELLRRAQRVQDTFRALTLRRAEPGEIVEAAAELTGCPVILENLVHHAVHCAPAGRPIGQVLSAWPRRSYGTPTPDHTAPSGPEEWLVAPLEHGGSRWGRLVMLPDENDPVIGPEHVMVLEHAATALTLTRLSGRTRWDRAAHETALRDLIERRHRTATEARTRAESLGLPVTGHRLIALLIRAGSSAPREGFGDALAARLAGAGIRALVGGLRPGVVGVLIALARASAWQPTAERVGRFAREELGEDAVVAVGPGVTDLDQVARSFADAEQVLEAVRPGRSDRPFHVTSDIGLPELLYAIRADVRVQRYVDRRLGRLIEHDERHDGDLVATLRHYLAEAGNKSAAAKRSGLSRQAFYHRLRTIERLLGHDLESGPQRTELHVAIMALEAVTERSTADGDGRAAPAS</sequence>
<evidence type="ECO:0000259" key="2">
    <source>
        <dbReference type="Pfam" id="PF07905"/>
    </source>
</evidence>
<dbReference type="Pfam" id="PF17853">
    <property type="entry name" value="GGDEF_2"/>
    <property type="match status" value="1"/>
</dbReference>
<evidence type="ECO:0000313" key="5">
    <source>
        <dbReference type="EMBL" id="GAA4622152.1"/>
    </source>
</evidence>
<dbReference type="Gene3D" id="1.10.10.2840">
    <property type="entry name" value="PucR C-terminal helix-turn-helix domain"/>
    <property type="match status" value="1"/>
</dbReference>
<feature type="domain" description="CdaR GGDEF-like" evidence="4">
    <location>
        <begin position="282"/>
        <end position="401"/>
    </location>
</feature>
<dbReference type="RefSeq" id="WP_345429741.1">
    <property type="nucleotide sequence ID" value="NZ_BAABHK010000002.1"/>
</dbReference>
<name>A0ABP8U270_9ACTN</name>
<evidence type="ECO:0000259" key="3">
    <source>
        <dbReference type="Pfam" id="PF13556"/>
    </source>
</evidence>
<comment type="caution">
    <text evidence="5">The sequence shown here is derived from an EMBL/GenBank/DDBJ whole genome shotgun (WGS) entry which is preliminary data.</text>
</comment>
<dbReference type="InterPro" id="IPR025736">
    <property type="entry name" value="PucR_C-HTH_dom"/>
</dbReference>